<evidence type="ECO:0000313" key="4">
    <source>
        <dbReference type="Proteomes" id="UP000189935"/>
    </source>
</evidence>
<dbReference type="Gene3D" id="1.10.238.10">
    <property type="entry name" value="EF-hand"/>
    <property type="match status" value="1"/>
</dbReference>
<reference evidence="3 4" key="1">
    <citation type="submission" date="2016-11" db="EMBL/GenBank/DDBJ databases">
        <authorList>
            <person name="Jaros S."/>
            <person name="Januszkiewicz K."/>
            <person name="Wedrychowicz H."/>
        </authorList>
    </citation>
    <scope>NUCLEOTIDE SEQUENCE [LARGE SCALE GENOMIC DNA]</scope>
    <source>
        <strain evidence="3 4">GAS499</strain>
    </source>
</reference>
<feature type="domain" description="EF-hand" evidence="2">
    <location>
        <begin position="90"/>
        <end position="119"/>
    </location>
</feature>
<evidence type="ECO:0000256" key="1">
    <source>
        <dbReference type="SAM" id="MobiDB-lite"/>
    </source>
</evidence>
<dbReference type="Proteomes" id="UP000189935">
    <property type="component" value="Chromosome I"/>
</dbReference>
<dbReference type="GO" id="GO:0005509">
    <property type="term" value="F:calcium ion binding"/>
    <property type="evidence" value="ECO:0007669"/>
    <property type="project" value="InterPro"/>
</dbReference>
<dbReference type="InterPro" id="IPR018247">
    <property type="entry name" value="EF_Hand_1_Ca_BS"/>
</dbReference>
<dbReference type="EMBL" id="LT670844">
    <property type="protein sequence ID" value="SHL62825.1"/>
    <property type="molecule type" value="Genomic_DNA"/>
</dbReference>
<organism evidence="3 4">
    <name type="scientific">Bradyrhizobium lablabi</name>
    <dbReference type="NCBI Taxonomy" id="722472"/>
    <lineage>
        <taxon>Bacteria</taxon>
        <taxon>Pseudomonadati</taxon>
        <taxon>Pseudomonadota</taxon>
        <taxon>Alphaproteobacteria</taxon>
        <taxon>Hyphomicrobiales</taxon>
        <taxon>Nitrobacteraceae</taxon>
        <taxon>Bradyrhizobium</taxon>
    </lineage>
</organism>
<dbReference type="CDD" id="cd00051">
    <property type="entry name" value="EFh"/>
    <property type="match status" value="1"/>
</dbReference>
<gene>
    <name evidence="3" type="ORF">SAMN05444159_6396</name>
</gene>
<sequence>MLLALGAVSSALDALQLLTSSKSSSPQTTGFSQGAASPFDLSGSTAASGTSTSPASGGSGLSQLSPTTLSALLAAQSQSSSATTTSAPTDPSAALKDLFSQLDTNGDGQISKSEFEKALGAGGTNLAQADDVFNKLDKNGDGSVSLDELKSALQGSGGKGGHHHHHVAGSDGSGDASGASGTGNSSGTSGSNSDPLLQALAGASSTSVTNSDGSTTTSLTYADGTKVTMTSPAASTSSSSATSSYNIIEQMIQREAQAISSGATASLSVSV</sequence>
<feature type="region of interest" description="Disordered" evidence="1">
    <location>
        <begin position="42"/>
        <end position="64"/>
    </location>
</feature>
<dbReference type="SUPFAM" id="SSF47473">
    <property type="entry name" value="EF-hand"/>
    <property type="match status" value="1"/>
</dbReference>
<dbReference type="InterPro" id="IPR011992">
    <property type="entry name" value="EF-hand-dom_pair"/>
</dbReference>
<feature type="compositionally biased region" description="Low complexity" evidence="1">
    <location>
        <begin position="169"/>
        <end position="193"/>
    </location>
</feature>
<dbReference type="PROSITE" id="PS00018">
    <property type="entry name" value="EF_HAND_1"/>
    <property type="match status" value="1"/>
</dbReference>
<feature type="domain" description="EF-hand" evidence="2">
    <location>
        <begin position="124"/>
        <end position="159"/>
    </location>
</feature>
<dbReference type="OrthoDB" id="8265789at2"/>
<dbReference type="SMART" id="SM00054">
    <property type="entry name" value="EFh"/>
    <property type="match status" value="2"/>
</dbReference>
<evidence type="ECO:0000313" key="3">
    <source>
        <dbReference type="EMBL" id="SHL62825.1"/>
    </source>
</evidence>
<proteinExistence type="predicted"/>
<dbReference type="Pfam" id="PF13499">
    <property type="entry name" value="EF-hand_7"/>
    <property type="match status" value="1"/>
</dbReference>
<dbReference type="AlphaFoldDB" id="A0A1M7C6I1"/>
<accession>A0A1M7C6I1</accession>
<name>A0A1M7C6I1_9BRAD</name>
<protein>
    <submittedName>
        <fullName evidence="3">EF-hand domain pair</fullName>
    </submittedName>
</protein>
<evidence type="ECO:0000259" key="2">
    <source>
        <dbReference type="PROSITE" id="PS50222"/>
    </source>
</evidence>
<dbReference type="InterPro" id="IPR002048">
    <property type="entry name" value="EF_hand_dom"/>
</dbReference>
<dbReference type="RefSeq" id="WP_079543599.1">
    <property type="nucleotide sequence ID" value="NZ_LT670844.1"/>
</dbReference>
<feature type="region of interest" description="Disordered" evidence="1">
    <location>
        <begin position="151"/>
        <end position="197"/>
    </location>
</feature>
<dbReference type="PROSITE" id="PS50222">
    <property type="entry name" value="EF_HAND_2"/>
    <property type="match status" value="2"/>
</dbReference>